<dbReference type="Proteomes" id="UP000829196">
    <property type="component" value="Unassembled WGS sequence"/>
</dbReference>
<keyword evidence="1" id="KW-0175">Coiled coil</keyword>
<keyword evidence="4" id="KW-1185">Reference proteome</keyword>
<evidence type="ECO:0000256" key="1">
    <source>
        <dbReference type="SAM" id="Coils"/>
    </source>
</evidence>
<organism evidence="3 4">
    <name type="scientific">Dendrobium nobile</name>
    <name type="common">Orchid</name>
    <dbReference type="NCBI Taxonomy" id="94219"/>
    <lineage>
        <taxon>Eukaryota</taxon>
        <taxon>Viridiplantae</taxon>
        <taxon>Streptophyta</taxon>
        <taxon>Embryophyta</taxon>
        <taxon>Tracheophyta</taxon>
        <taxon>Spermatophyta</taxon>
        <taxon>Magnoliopsida</taxon>
        <taxon>Liliopsida</taxon>
        <taxon>Asparagales</taxon>
        <taxon>Orchidaceae</taxon>
        <taxon>Epidendroideae</taxon>
        <taxon>Malaxideae</taxon>
        <taxon>Dendrobiinae</taxon>
        <taxon>Dendrobium</taxon>
    </lineage>
</organism>
<evidence type="ECO:0000313" key="4">
    <source>
        <dbReference type="Proteomes" id="UP000829196"/>
    </source>
</evidence>
<sequence length="73" mass="8019">MELEQLHKVCRDLEAENQHIADELSSIREESSSTLKQGVGDHIDTIPLSSTTTSTKMNGKLYHPGGNPDPSSR</sequence>
<gene>
    <name evidence="3" type="ORF">KFK09_025816</name>
</gene>
<evidence type="ECO:0000313" key="3">
    <source>
        <dbReference type="EMBL" id="KAI0491556.1"/>
    </source>
</evidence>
<accession>A0A8T3A4X9</accession>
<evidence type="ECO:0000256" key="2">
    <source>
        <dbReference type="SAM" id="MobiDB-lite"/>
    </source>
</evidence>
<name>A0A8T3A4X9_DENNO</name>
<feature type="compositionally biased region" description="Polar residues" evidence="2">
    <location>
        <begin position="47"/>
        <end position="57"/>
    </location>
</feature>
<feature type="coiled-coil region" evidence="1">
    <location>
        <begin position="3"/>
        <end position="30"/>
    </location>
</feature>
<dbReference type="EMBL" id="JAGYWB010000018">
    <property type="protein sequence ID" value="KAI0491556.1"/>
    <property type="molecule type" value="Genomic_DNA"/>
</dbReference>
<reference evidence="3" key="1">
    <citation type="journal article" date="2022" name="Front. Genet.">
        <title>Chromosome-Scale Assembly of the Dendrobium nobile Genome Provides Insights Into the Molecular Mechanism of the Biosynthesis of the Medicinal Active Ingredient of Dendrobium.</title>
        <authorList>
            <person name="Xu Q."/>
            <person name="Niu S.-C."/>
            <person name="Li K.-L."/>
            <person name="Zheng P.-J."/>
            <person name="Zhang X.-J."/>
            <person name="Jia Y."/>
            <person name="Liu Y."/>
            <person name="Niu Y.-X."/>
            <person name="Yu L.-H."/>
            <person name="Chen D.-F."/>
            <person name="Zhang G.-Q."/>
        </authorList>
    </citation>
    <scope>NUCLEOTIDE SEQUENCE</scope>
    <source>
        <tissue evidence="3">Leaf</tissue>
    </source>
</reference>
<dbReference type="SMR" id="A0A8T3A4X9"/>
<dbReference type="AlphaFoldDB" id="A0A8T3A4X9"/>
<protein>
    <submittedName>
        <fullName evidence="3">Uncharacterized protein</fullName>
    </submittedName>
</protein>
<dbReference type="OrthoDB" id="1642657at2759"/>
<comment type="caution">
    <text evidence="3">The sequence shown here is derived from an EMBL/GenBank/DDBJ whole genome shotgun (WGS) entry which is preliminary data.</text>
</comment>
<feature type="region of interest" description="Disordered" evidence="2">
    <location>
        <begin position="33"/>
        <end position="73"/>
    </location>
</feature>
<proteinExistence type="predicted"/>